<keyword evidence="4" id="KW-1185">Reference proteome</keyword>
<dbReference type="Pfam" id="PF01370">
    <property type="entry name" value="Epimerase"/>
    <property type="match status" value="1"/>
</dbReference>
<proteinExistence type="predicted"/>
<evidence type="ECO:0000313" key="3">
    <source>
        <dbReference type="EMBL" id="EHY30638.1"/>
    </source>
</evidence>
<dbReference type="AlphaFoldDB" id="H3KGX0"/>
<feature type="region of interest" description="Disordered" evidence="1">
    <location>
        <begin position="22"/>
        <end position="52"/>
    </location>
</feature>
<evidence type="ECO:0000313" key="4">
    <source>
        <dbReference type="Proteomes" id="UP000004956"/>
    </source>
</evidence>
<name>H3KGX0_9BURK</name>
<feature type="domain" description="NAD-dependent epimerase/dehydratase" evidence="2">
    <location>
        <begin position="72"/>
        <end position="107"/>
    </location>
</feature>
<sequence>PHAGTALRAASRADFLRRFGVGGARKDEGGRERRGEFTKTDHEKGRPGPGPLLDFEFQKHFPSLRGDAVMRILLTGGMGFIGSHTAVTLLEAGHHVVLYDNLSNADAGVAARIEKITGRAP</sequence>
<dbReference type="Gene3D" id="3.40.50.720">
    <property type="entry name" value="NAD(P)-binding Rossmann-like Domain"/>
    <property type="match status" value="1"/>
</dbReference>
<accession>H3KGX0</accession>
<dbReference type="InterPro" id="IPR001509">
    <property type="entry name" value="Epimerase_deHydtase"/>
</dbReference>
<evidence type="ECO:0000256" key="1">
    <source>
        <dbReference type="SAM" id="MobiDB-lite"/>
    </source>
</evidence>
<feature type="non-terminal residue" evidence="3">
    <location>
        <position position="1"/>
    </location>
</feature>
<dbReference type="HOGENOM" id="CLU_2163933_0_0_4"/>
<feature type="compositionally biased region" description="Basic and acidic residues" evidence="1">
    <location>
        <begin position="24"/>
        <end position="46"/>
    </location>
</feature>
<gene>
    <name evidence="3" type="ORF">HMPREF9440_02003</name>
</gene>
<dbReference type="EMBL" id="AFBQ01000300">
    <property type="protein sequence ID" value="EHY30638.1"/>
    <property type="molecule type" value="Genomic_DNA"/>
</dbReference>
<dbReference type="Proteomes" id="UP000004956">
    <property type="component" value="Unassembled WGS sequence"/>
</dbReference>
<dbReference type="InterPro" id="IPR036291">
    <property type="entry name" value="NAD(P)-bd_dom_sf"/>
</dbReference>
<comment type="caution">
    <text evidence="3">The sequence shown here is derived from an EMBL/GenBank/DDBJ whole genome shotgun (WGS) entry which is preliminary data.</text>
</comment>
<protein>
    <recommendedName>
        <fullName evidence="2">NAD-dependent epimerase/dehydratase domain-containing protein</fullName>
    </recommendedName>
</protein>
<reference evidence="3 4" key="1">
    <citation type="submission" date="2011-11" db="EMBL/GenBank/DDBJ databases">
        <authorList>
            <person name="Weinstock G."/>
            <person name="Sodergren E."/>
            <person name="Clifton S."/>
            <person name="Fulton L."/>
            <person name="Fulton B."/>
            <person name="Courtney L."/>
            <person name="Fronick C."/>
            <person name="Harrison M."/>
            <person name="Strong C."/>
            <person name="Farmer C."/>
            <person name="Delahaunty K."/>
            <person name="Markovic C."/>
            <person name="Hall O."/>
            <person name="Minx P."/>
            <person name="Tomlinson C."/>
            <person name="Mitreva M."/>
            <person name="Hou S."/>
            <person name="Chen J."/>
            <person name="Wollam A."/>
            <person name="Pepin K.H."/>
            <person name="Johnson M."/>
            <person name="Bhonagiri V."/>
            <person name="Zhang X."/>
            <person name="Suruliraj S."/>
            <person name="Warren W."/>
            <person name="Chinwalla A."/>
            <person name="Mardis E.R."/>
            <person name="Wilson R.K."/>
        </authorList>
    </citation>
    <scope>NUCLEOTIDE SEQUENCE [LARGE SCALE GENOMIC DNA]</scope>
    <source>
        <strain evidence="3 4">YIT 11816</strain>
    </source>
</reference>
<evidence type="ECO:0000259" key="2">
    <source>
        <dbReference type="Pfam" id="PF01370"/>
    </source>
</evidence>
<dbReference type="SUPFAM" id="SSF51735">
    <property type="entry name" value="NAD(P)-binding Rossmann-fold domains"/>
    <property type="match status" value="1"/>
</dbReference>
<dbReference type="STRING" id="762967.HMPREF9440_02003"/>
<organism evidence="3 4">
    <name type="scientific">Sutterella parvirubra YIT 11816</name>
    <dbReference type="NCBI Taxonomy" id="762967"/>
    <lineage>
        <taxon>Bacteria</taxon>
        <taxon>Pseudomonadati</taxon>
        <taxon>Pseudomonadota</taxon>
        <taxon>Betaproteobacteria</taxon>
        <taxon>Burkholderiales</taxon>
        <taxon>Sutterellaceae</taxon>
        <taxon>Sutterella</taxon>
    </lineage>
</organism>
<feature type="non-terminal residue" evidence="3">
    <location>
        <position position="121"/>
    </location>
</feature>